<comment type="subcellular location">
    <subcellularLocation>
        <location evidence="1">Cell membrane</location>
        <topology evidence="1">Multi-pass membrane protein</topology>
    </subcellularLocation>
</comment>
<dbReference type="Pfam" id="PF02653">
    <property type="entry name" value="BPD_transp_2"/>
    <property type="match status" value="1"/>
</dbReference>
<dbReference type="InterPro" id="IPR043428">
    <property type="entry name" value="LivM-like"/>
</dbReference>
<keyword evidence="3" id="KW-0812">Transmembrane</keyword>
<evidence type="ECO:0000256" key="2">
    <source>
        <dbReference type="ARBA" id="ARBA00022475"/>
    </source>
</evidence>
<dbReference type="GO" id="GO:0015658">
    <property type="term" value="F:branched-chain amino acid transmembrane transporter activity"/>
    <property type="evidence" value="ECO:0007669"/>
    <property type="project" value="InterPro"/>
</dbReference>
<dbReference type="AlphaFoldDB" id="A0A109RH43"/>
<dbReference type="InterPro" id="IPR001851">
    <property type="entry name" value="ABC_transp_permease"/>
</dbReference>
<dbReference type="OrthoDB" id="9789927at2"/>
<evidence type="ECO:0000256" key="1">
    <source>
        <dbReference type="ARBA" id="ARBA00004651"/>
    </source>
</evidence>
<sequence>MSFLNPYYLQVAMFALINAIAAISVFIVLQSGQVSLGSAGFMSIGAYTSAILTMNYNVPMFLSILIGAIVAAVVSLIIGVPTTKLSGLYLTIATIGFSEVVRVLFLNLEITNGALGLSGIPSLGQEVTNLLAGWGLLNTGIQYNQLQSLVQIVIVALIMAVIVYLWLNLEQSKIGRAFLAVKADNHAAELAGINVAKYKLTSFVLSAFVAGVAGALFAHATNFINPGDFDFSLSVDNLLCVVFGGSDVIWGPILGSIVLTALPEMLRFMAEWRDMIYGILLVLLLIFRTDGIITVDMVRRLRAKRQAGKTPDYVTANQKDKEGA</sequence>
<keyword evidence="2" id="KW-1003">Cell membrane</keyword>
<gene>
    <name evidence="6" type="ORF">AWM75_07665</name>
</gene>
<evidence type="ECO:0000313" key="6">
    <source>
        <dbReference type="EMBL" id="AMB99849.1"/>
    </source>
</evidence>
<keyword evidence="5" id="KW-0472">Membrane</keyword>
<name>A0A109RH43_9LACT</name>
<evidence type="ECO:0000256" key="5">
    <source>
        <dbReference type="ARBA" id="ARBA00023136"/>
    </source>
</evidence>
<dbReference type="PANTHER" id="PTHR30482:SF10">
    <property type="entry name" value="HIGH-AFFINITY BRANCHED-CHAIN AMINO ACID TRANSPORT PROTEIN BRAE"/>
    <property type="match status" value="1"/>
</dbReference>
<dbReference type="Proteomes" id="UP000062260">
    <property type="component" value="Chromosome"/>
</dbReference>
<dbReference type="KEGG" id="auh:AWM75_07665"/>
<keyword evidence="7" id="KW-1185">Reference proteome</keyword>
<evidence type="ECO:0000313" key="7">
    <source>
        <dbReference type="Proteomes" id="UP000062260"/>
    </source>
</evidence>
<reference evidence="6 7" key="1">
    <citation type="journal article" date="2016" name="Genome Announc.">
        <title>Complete Genome Sequences of Aerococcus christensenii CCUG 28831T, Aerococcus sanguinicola CCUG 43001T, Aerococcus urinae CCUG 36881T, Aerococcus urinaeequi CCUG 28094T, Aerococcus urinaehominis CCUG 42038 BT, and Aerococcus viridans CCUG 4311T.</title>
        <authorList>
            <person name="Carkaci D."/>
            <person name="Dargis R."/>
            <person name="Nielsen X.C."/>
            <person name="Skovgaard O."/>
            <person name="Fuursted K."/>
            <person name="Christensen J.J."/>
        </authorList>
    </citation>
    <scope>NUCLEOTIDE SEQUENCE [LARGE SCALE GENOMIC DNA]</scope>
    <source>
        <strain evidence="6 7">CCUG42038B</strain>
    </source>
</reference>
<keyword evidence="4" id="KW-1133">Transmembrane helix</keyword>
<evidence type="ECO:0000256" key="4">
    <source>
        <dbReference type="ARBA" id="ARBA00022989"/>
    </source>
</evidence>
<organism evidence="6 7">
    <name type="scientific">Aerococcus urinaehominis</name>
    <dbReference type="NCBI Taxonomy" id="128944"/>
    <lineage>
        <taxon>Bacteria</taxon>
        <taxon>Bacillati</taxon>
        <taxon>Bacillota</taxon>
        <taxon>Bacilli</taxon>
        <taxon>Lactobacillales</taxon>
        <taxon>Aerococcaceae</taxon>
        <taxon>Aerococcus</taxon>
    </lineage>
</organism>
<reference evidence="7" key="2">
    <citation type="submission" date="2016-01" db="EMBL/GenBank/DDBJ databases">
        <title>Six Aerococcus type strain genome sequencing and assembly using PacBio and Illumina Hiseq.</title>
        <authorList>
            <person name="Carkaci D."/>
            <person name="Dargis R."/>
            <person name="Nielsen X.C."/>
            <person name="Skovgaard O."/>
            <person name="Fuursted K."/>
            <person name="Christensen J.J."/>
        </authorList>
    </citation>
    <scope>NUCLEOTIDE SEQUENCE [LARGE SCALE GENOMIC DNA]</scope>
    <source>
        <strain evidence="7">CCUG42038B</strain>
    </source>
</reference>
<dbReference type="PANTHER" id="PTHR30482">
    <property type="entry name" value="HIGH-AFFINITY BRANCHED-CHAIN AMINO ACID TRANSPORT SYSTEM PERMEASE"/>
    <property type="match status" value="1"/>
</dbReference>
<evidence type="ECO:0000256" key="3">
    <source>
        <dbReference type="ARBA" id="ARBA00022692"/>
    </source>
</evidence>
<protein>
    <submittedName>
        <fullName evidence="6">Amino acid ABC transporter</fullName>
    </submittedName>
</protein>
<proteinExistence type="predicted"/>
<dbReference type="GO" id="GO:0005886">
    <property type="term" value="C:plasma membrane"/>
    <property type="evidence" value="ECO:0007669"/>
    <property type="project" value="UniProtKB-SubCell"/>
</dbReference>
<dbReference type="STRING" id="128944.AWM75_07665"/>
<dbReference type="CDD" id="cd06581">
    <property type="entry name" value="TM_PBP1_LivM_like"/>
    <property type="match status" value="1"/>
</dbReference>
<dbReference type="RefSeq" id="WP_067980429.1">
    <property type="nucleotide sequence ID" value="NZ_CP014163.1"/>
</dbReference>
<dbReference type="EMBL" id="CP014163">
    <property type="protein sequence ID" value="AMB99849.1"/>
    <property type="molecule type" value="Genomic_DNA"/>
</dbReference>
<accession>A0A109RH43</accession>